<feature type="transmembrane region" description="Helical" evidence="1">
    <location>
        <begin position="63"/>
        <end position="80"/>
    </location>
</feature>
<organism evidence="2 3">
    <name type="scientific">Sulfurospirillum diekertiae</name>
    <dbReference type="NCBI Taxonomy" id="1854492"/>
    <lineage>
        <taxon>Bacteria</taxon>
        <taxon>Pseudomonadati</taxon>
        <taxon>Campylobacterota</taxon>
        <taxon>Epsilonproteobacteria</taxon>
        <taxon>Campylobacterales</taxon>
        <taxon>Sulfurospirillaceae</taxon>
        <taxon>Sulfurospirillum</taxon>
    </lineage>
</organism>
<reference evidence="3" key="1">
    <citation type="submission" date="2017-05" db="EMBL/GenBank/DDBJ databases">
        <title>Dechlorination kinetics govern the competition between two new strains of the genus Sulfurospirillum.</title>
        <authorList>
            <person name="Buttet G.F."/>
            <person name="Murray A.M."/>
            <person name="Goris T."/>
            <person name="Burion M."/>
            <person name="Lin B."/>
            <person name="Rolle M."/>
            <person name="Maillard J."/>
        </authorList>
    </citation>
    <scope>NUCLEOTIDE SEQUENCE [LARGE SCALE GENOMIC DNA]</scope>
    <source>
        <strain evidence="3">SL2-1</strain>
    </source>
</reference>
<feature type="transmembrane region" description="Helical" evidence="1">
    <location>
        <begin position="6"/>
        <end position="26"/>
    </location>
</feature>
<dbReference type="InterPro" id="IPR046730">
    <property type="entry name" value="DUF6622"/>
</dbReference>
<dbReference type="Pfam" id="PF20327">
    <property type="entry name" value="DUF6622"/>
    <property type="match status" value="1"/>
</dbReference>
<keyword evidence="1" id="KW-0812">Transmembrane</keyword>
<accession>A0A1Y0HGP3</accession>
<feature type="transmembrane region" description="Helical" evidence="1">
    <location>
        <begin position="133"/>
        <end position="154"/>
    </location>
</feature>
<feature type="transmembrane region" description="Helical" evidence="1">
    <location>
        <begin position="38"/>
        <end position="57"/>
    </location>
</feature>
<name>A0A1Y0HGP3_9BACT</name>
<evidence type="ECO:0000256" key="1">
    <source>
        <dbReference type="SAM" id="Phobius"/>
    </source>
</evidence>
<evidence type="ECO:0000313" key="3">
    <source>
        <dbReference type="Proteomes" id="UP000196005"/>
    </source>
</evidence>
<keyword evidence="3" id="KW-1185">Reference proteome</keyword>
<dbReference type="Proteomes" id="UP000196005">
    <property type="component" value="Chromosome"/>
</dbReference>
<dbReference type="KEGG" id="suls:Sdiek1_0040"/>
<evidence type="ECO:0000313" key="2">
    <source>
        <dbReference type="EMBL" id="ARU47228.1"/>
    </source>
</evidence>
<gene>
    <name evidence="2" type="ORF">Sdiek1_0040</name>
</gene>
<keyword evidence="1" id="KW-0472">Membrane</keyword>
<dbReference type="EMBL" id="CP021416">
    <property type="protein sequence ID" value="ARU47228.1"/>
    <property type="molecule type" value="Genomic_DNA"/>
</dbReference>
<sequence length="166" mass="19116">MALAILTHTPLWVYLLFGVLLILGWMQSRDRKVSYVRAFMLPCMMIIFSIYGIASAFGMSIGVISWSLGMMVMMALGIRIRAFYNVVFMEEYNSFAIKGSWLWLALMMVIFWLKFAISVAFARELAIVFEPWFILSVSLCYGLLSGIFLVRMVILWKIKSLHVKTI</sequence>
<keyword evidence="1" id="KW-1133">Transmembrane helix</keyword>
<dbReference type="RefSeq" id="WP_087437356.1">
    <property type="nucleotide sequence ID" value="NZ_CP021416.1"/>
</dbReference>
<feature type="transmembrane region" description="Helical" evidence="1">
    <location>
        <begin position="101"/>
        <end position="121"/>
    </location>
</feature>
<dbReference type="OrthoDB" id="3034721at2"/>
<proteinExistence type="predicted"/>
<dbReference type="AlphaFoldDB" id="A0A1Y0HGP3"/>
<protein>
    <submittedName>
        <fullName evidence="2">Uncharacterized protein</fullName>
    </submittedName>
</protein>